<reference evidence="3" key="3">
    <citation type="submission" date="2015-06" db="UniProtKB">
        <authorList>
            <consortium name="EnsemblMetazoa"/>
        </authorList>
    </citation>
    <scope>IDENTIFICATION</scope>
</reference>
<feature type="domain" description="Integrase zinc-binding" evidence="1">
    <location>
        <begin position="88"/>
        <end position="121"/>
    </location>
</feature>
<accession>R7V011</accession>
<dbReference type="Gene3D" id="1.10.340.70">
    <property type="match status" value="1"/>
</dbReference>
<organism evidence="2">
    <name type="scientific">Capitella teleta</name>
    <name type="common">Polychaete worm</name>
    <dbReference type="NCBI Taxonomy" id="283909"/>
    <lineage>
        <taxon>Eukaryota</taxon>
        <taxon>Metazoa</taxon>
        <taxon>Spiralia</taxon>
        <taxon>Lophotrochozoa</taxon>
        <taxon>Annelida</taxon>
        <taxon>Polychaeta</taxon>
        <taxon>Sedentaria</taxon>
        <taxon>Scolecida</taxon>
        <taxon>Capitellidae</taxon>
        <taxon>Capitella</taxon>
    </lineage>
</organism>
<dbReference type="AlphaFoldDB" id="R7V011"/>
<reference evidence="2 4" key="2">
    <citation type="journal article" date="2013" name="Nature">
        <title>Insights into bilaterian evolution from three spiralian genomes.</title>
        <authorList>
            <person name="Simakov O."/>
            <person name="Marletaz F."/>
            <person name="Cho S.J."/>
            <person name="Edsinger-Gonzales E."/>
            <person name="Havlak P."/>
            <person name="Hellsten U."/>
            <person name="Kuo D.H."/>
            <person name="Larsson T."/>
            <person name="Lv J."/>
            <person name="Arendt D."/>
            <person name="Savage R."/>
            <person name="Osoegawa K."/>
            <person name="de Jong P."/>
            <person name="Grimwood J."/>
            <person name="Chapman J.A."/>
            <person name="Shapiro H."/>
            <person name="Aerts A."/>
            <person name="Otillar R.P."/>
            <person name="Terry A.Y."/>
            <person name="Boore J.L."/>
            <person name="Grigoriev I.V."/>
            <person name="Lindberg D.R."/>
            <person name="Seaver E.C."/>
            <person name="Weisblat D.A."/>
            <person name="Putnam N.H."/>
            <person name="Rokhsar D.S."/>
        </authorList>
    </citation>
    <scope>NUCLEOTIDE SEQUENCE</scope>
    <source>
        <strain evidence="2 4">I ESC-2004</strain>
    </source>
</reference>
<evidence type="ECO:0000259" key="1">
    <source>
        <dbReference type="Pfam" id="PF17921"/>
    </source>
</evidence>
<sequence length="271" mass="30738">MSCECEEGYAKDNTHFEENCIGIDGCLGERRVDYNRDCHTCINTKGSHTCGCDSGYKLHPSGKSGRHLILGEGPDQDKATWQGARPEVGHAAFLKTLARVQEHYVWPGMQQHIRDYIRHCVLGNIFLRKFRQKSAGDEPLAHALNLNQREGMGQHLTDAAETVGDTELASLESIRRQCRQKAANGATHCHTYLKMNPDLCVHSIYEKKEEYVPDNKRIAATRFRLFSQRLLVETGRWSQMPRENRVCACDATSVQDETHVMLYSARTAQRC</sequence>
<name>R7V011_CAPTE</name>
<evidence type="ECO:0000313" key="3">
    <source>
        <dbReference type="EnsemblMetazoa" id="CapteP188666"/>
    </source>
</evidence>
<dbReference type="EMBL" id="AMQN01005610">
    <property type="status" value="NOT_ANNOTATED_CDS"/>
    <property type="molecule type" value="Genomic_DNA"/>
</dbReference>
<dbReference type="Pfam" id="PF17921">
    <property type="entry name" value="Integrase_H2C2"/>
    <property type="match status" value="1"/>
</dbReference>
<dbReference type="EnsemblMetazoa" id="CapteT188666">
    <property type="protein sequence ID" value="CapteP188666"/>
    <property type="gene ID" value="CapteG188666"/>
</dbReference>
<evidence type="ECO:0000313" key="2">
    <source>
        <dbReference type="EMBL" id="ELU11857.1"/>
    </source>
</evidence>
<dbReference type="Proteomes" id="UP000014760">
    <property type="component" value="Unassembled WGS sequence"/>
</dbReference>
<proteinExistence type="predicted"/>
<reference evidence="4" key="1">
    <citation type="submission" date="2012-12" db="EMBL/GenBank/DDBJ databases">
        <authorList>
            <person name="Hellsten U."/>
            <person name="Grimwood J."/>
            <person name="Chapman J.A."/>
            <person name="Shapiro H."/>
            <person name="Aerts A."/>
            <person name="Otillar R.P."/>
            <person name="Terry A.Y."/>
            <person name="Boore J.L."/>
            <person name="Simakov O."/>
            <person name="Marletaz F."/>
            <person name="Cho S.-J."/>
            <person name="Edsinger-Gonzales E."/>
            <person name="Havlak P."/>
            <person name="Kuo D.-H."/>
            <person name="Larsson T."/>
            <person name="Lv J."/>
            <person name="Arendt D."/>
            <person name="Savage R."/>
            <person name="Osoegawa K."/>
            <person name="de Jong P."/>
            <person name="Lindberg D.R."/>
            <person name="Seaver E.C."/>
            <person name="Weisblat D.A."/>
            <person name="Putnam N.H."/>
            <person name="Grigoriev I.V."/>
            <person name="Rokhsar D.S."/>
        </authorList>
    </citation>
    <scope>NUCLEOTIDE SEQUENCE</scope>
    <source>
        <strain evidence="4">I ESC-2004</strain>
    </source>
</reference>
<dbReference type="OrthoDB" id="6070753at2759"/>
<gene>
    <name evidence="2" type="ORF">CAPTEDRAFT_188666</name>
</gene>
<dbReference type="HOGENOM" id="CLU_1027593_0_0_1"/>
<dbReference type="EMBL" id="KB296374">
    <property type="protein sequence ID" value="ELU11857.1"/>
    <property type="molecule type" value="Genomic_DNA"/>
</dbReference>
<evidence type="ECO:0000313" key="4">
    <source>
        <dbReference type="Proteomes" id="UP000014760"/>
    </source>
</evidence>
<keyword evidence="4" id="KW-1185">Reference proteome</keyword>
<dbReference type="InterPro" id="IPR041588">
    <property type="entry name" value="Integrase_H2C2"/>
</dbReference>
<dbReference type="Gene3D" id="2.10.25.10">
    <property type="entry name" value="Laminin"/>
    <property type="match status" value="1"/>
</dbReference>
<protein>
    <recommendedName>
        <fullName evidence="1">Integrase zinc-binding domain-containing protein</fullName>
    </recommendedName>
</protein>